<organism evidence="9 10">
    <name type="scientific">Caldanaerobius fijiensis DSM 17918</name>
    <dbReference type="NCBI Taxonomy" id="1121256"/>
    <lineage>
        <taxon>Bacteria</taxon>
        <taxon>Bacillati</taxon>
        <taxon>Bacillota</taxon>
        <taxon>Clostridia</taxon>
        <taxon>Thermoanaerobacterales</taxon>
        <taxon>Thermoanaerobacteraceae</taxon>
        <taxon>Caldanaerobius</taxon>
    </lineage>
</organism>
<dbReference type="InterPro" id="IPR025657">
    <property type="entry name" value="RadC_JAB"/>
</dbReference>
<keyword evidence="5" id="KW-0862">Zinc</keyword>
<dbReference type="Pfam" id="PF04002">
    <property type="entry name" value="RadC"/>
    <property type="match status" value="1"/>
</dbReference>
<evidence type="ECO:0000256" key="5">
    <source>
        <dbReference type="ARBA" id="ARBA00022833"/>
    </source>
</evidence>
<dbReference type="CDD" id="cd08071">
    <property type="entry name" value="MPN_DUF2466"/>
    <property type="match status" value="1"/>
</dbReference>
<dbReference type="Pfam" id="PF20582">
    <property type="entry name" value="UPF0758_N"/>
    <property type="match status" value="1"/>
</dbReference>
<keyword evidence="6" id="KW-0482">Metalloprotease</keyword>
<dbReference type="PANTHER" id="PTHR30471">
    <property type="entry name" value="DNA REPAIR PROTEIN RADC"/>
    <property type="match status" value="1"/>
</dbReference>
<dbReference type="PROSITE" id="PS01302">
    <property type="entry name" value="UPF0758"/>
    <property type="match status" value="1"/>
</dbReference>
<protein>
    <submittedName>
        <fullName evidence="9">DNA replication and repair protein RadC</fullName>
    </submittedName>
</protein>
<evidence type="ECO:0000256" key="1">
    <source>
        <dbReference type="ARBA" id="ARBA00010243"/>
    </source>
</evidence>
<comment type="similarity">
    <text evidence="1 7">Belongs to the UPF0758 family.</text>
</comment>
<name>A0A1M4Y958_9THEO</name>
<evidence type="ECO:0000256" key="2">
    <source>
        <dbReference type="ARBA" id="ARBA00022670"/>
    </source>
</evidence>
<keyword evidence="2" id="KW-0645">Protease</keyword>
<accession>A0A1M4Y958</accession>
<dbReference type="InterPro" id="IPR046778">
    <property type="entry name" value="UPF0758_N"/>
</dbReference>
<dbReference type="AlphaFoldDB" id="A0A1M4Y958"/>
<dbReference type="InterPro" id="IPR001405">
    <property type="entry name" value="UPF0758"/>
</dbReference>
<dbReference type="NCBIfam" id="TIGR00608">
    <property type="entry name" value="radc"/>
    <property type="match status" value="1"/>
</dbReference>
<feature type="domain" description="MPN" evidence="8">
    <location>
        <begin position="108"/>
        <end position="230"/>
    </location>
</feature>
<evidence type="ECO:0000313" key="10">
    <source>
        <dbReference type="Proteomes" id="UP000184088"/>
    </source>
</evidence>
<dbReference type="GO" id="GO:0006508">
    <property type="term" value="P:proteolysis"/>
    <property type="evidence" value="ECO:0007669"/>
    <property type="project" value="UniProtKB-KW"/>
</dbReference>
<sequence length="230" mass="25526">MDAYNIAIKDMPSDERPRERMLKYGPEVLSNVELLAIIIRTGTKNESAIKLAERLLNRAGEDGLKFLLDSSLEELSKIKGVGLAKAAELKAAIELGIRVQKAARKIHTITKPQDIADLLMVEMRYLKKEVFKIVLLNVKNQVISIENISIGNLNSSIVHPREIFNAAIRKYSASIILVHNHPSGDPTPSMEDINVTKRIIEGGKILGIDVLDHIVIGDGTYVSMKQKNII</sequence>
<evidence type="ECO:0000256" key="3">
    <source>
        <dbReference type="ARBA" id="ARBA00022723"/>
    </source>
</evidence>
<dbReference type="GO" id="GO:0046872">
    <property type="term" value="F:metal ion binding"/>
    <property type="evidence" value="ECO:0007669"/>
    <property type="project" value="UniProtKB-KW"/>
</dbReference>
<dbReference type="Gene3D" id="3.40.140.10">
    <property type="entry name" value="Cytidine Deaminase, domain 2"/>
    <property type="match status" value="1"/>
</dbReference>
<reference evidence="9 10" key="1">
    <citation type="submission" date="2016-11" db="EMBL/GenBank/DDBJ databases">
        <authorList>
            <person name="Jaros S."/>
            <person name="Januszkiewicz K."/>
            <person name="Wedrychowicz H."/>
        </authorList>
    </citation>
    <scope>NUCLEOTIDE SEQUENCE [LARGE SCALE GENOMIC DNA]</scope>
    <source>
        <strain evidence="9 10">DSM 17918</strain>
    </source>
</reference>
<keyword evidence="3" id="KW-0479">Metal-binding</keyword>
<dbReference type="PROSITE" id="PS50249">
    <property type="entry name" value="MPN"/>
    <property type="match status" value="1"/>
</dbReference>
<keyword evidence="4" id="KW-0378">Hydrolase</keyword>
<proteinExistence type="inferred from homology"/>
<evidence type="ECO:0000256" key="4">
    <source>
        <dbReference type="ARBA" id="ARBA00022801"/>
    </source>
</evidence>
<dbReference type="STRING" id="1121256.SAMN02746089_01173"/>
<dbReference type="Proteomes" id="UP000184088">
    <property type="component" value="Unassembled WGS sequence"/>
</dbReference>
<dbReference type="PANTHER" id="PTHR30471:SF3">
    <property type="entry name" value="UPF0758 PROTEIN YEES-RELATED"/>
    <property type="match status" value="1"/>
</dbReference>
<keyword evidence="10" id="KW-1185">Reference proteome</keyword>
<evidence type="ECO:0000256" key="7">
    <source>
        <dbReference type="RuleBase" id="RU003797"/>
    </source>
</evidence>
<dbReference type="InterPro" id="IPR037518">
    <property type="entry name" value="MPN"/>
</dbReference>
<dbReference type="NCBIfam" id="NF000642">
    <property type="entry name" value="PRK00024.1"/>
    <property type="match status" value="1"/>
</dbReference>
<gene>
    <name evidence="9" type="ORF">SAMN02746089_01173</name>
</gene>
<evidence type="ECO:0000313" key="9">
    <source>
        <dbReference type="EMBL" id="SHF02275.1"/>
    </source>
</evidence>
<dbReference type="GO" id="GO:0008237">
    <property type="term" value="F:metallopeptidase activity"/>
    <property type="evidence" value="ECO:0007669"/>
    <property type="project" value="UniProtKB-KW"/>
</dbReference>
<evidence type="ECO:0000256" key="6">
    <source>
        <dbReference type="ARBA" id="ARBA00023049"/>
    </source>
</evidence>
<dbReference type="EMBL" id="FQVH01000010">
    <property type="protein sequence ID" value="SHF02275.1"/>
    <property type="molecule type" value="Genomic_DNA"/>
</dbReference>
<dbReference type="InterPro" id="IPR020891">
    <property type="entry name" value="UPF0758_CS"/>
</dbReference>
<evidence type="ECO:0000259" key="8">
    <source>
        <dbReference type="PROSITE" id="PS50249"/>
    </source>
</evidence>